<reference evidence="2" key="1">
    <citation type="submission" date="2017-07" db="EMBL/GenBank/DDBJ databases">
        <title>Taro Niue Genome Assembly and Annotation.</title>
        <authorList>
            <person name="Atibalentja N."/>
            <person name="Keating K."/>
            <person name="Fields C.J."/>
        </authorList>
    </citation>
    <scope>NUCLEOTIDE SEQUENCE</scope>
    <source>
        <strain evidence="2">Niue_2</strain>
        <tissue evidence="2">Leaf</tissue>
    </source>
</reference>
<dbReference type="Proteomes" id="UP000652761">
    <property type="component" value="Unassembled WGS sequence"/>
</dbReference>
<feature type="compositionally biased region" description="Basic and acidic residues" evidence="1">
    <location>
        <begin position="58"/>
        <end position="72"/>
    </location>
</feature>
<proteinExistence type="predicted"/>
<name>A0A843X3J3_COLES</name>
<dbReference type="GO" id="GO:0009451">
    <property type="term" value="P:RNA modification"/>
    <property type="evidence" value="ECO:0007669"/>
    <property type="project" value="InterPro"/>
</dbReference>
<dbReference type="OrthoDB" id="786620at2759"/>
<dbReference type="AlphaFoldDB" id="A0A843X3J3"/>
<dbReference type="InterPro" id="IPR046960">
    <property type="entry name" value="PPR_At4g14850-like_plant"/>
</dbReference>
<dbReference type="GO" id="GO:0003723">
    <property type="term" value="F:RNA binding"/>
    <property type="evidence" value="ECO:0007669"/>
    <property type="project" value="InterPro"/>
</dbReference>
<dbReference type="PANTHER" id="PTHR47926">
    <property type="entry name" value="PENTATRICOPEPTIDE REPEAT-CONTAINING PROTEIN"/>
    <property type="match status" value="1"/>
</dbReference>
<evidence type="ECO:0000313" key="3">
    <source>
        <dbReference type="Proteomes" id="UP000652761"/>
    </source>
</evidence>
<organism evidence="2 3">
    <name type="scientific">Colocasia esculenta</name>
    <name type="common">Wild taro</name>
    <name type="synonym">Arum esculentum</name>
    <dbReference type="NCBI Taxonomy" id="4460"/>
    <lineage>
        <taxon>Eukaryota</taxon>
        <taxon>Viridiplantae</taxon>
        <taxon>Streptophyta</taxon>
        <taxon>Embryophyta</taxon>
        <taxon>Tracheophyta</taxon>
        <taxon>Spermatophyta</taxon>
        <taxon>Magnoliopsida</taxon>
        <taxon>Liliopsida</taxon>
        <taxon>Araceae</taxon>
        <taxon>Aroideae</taxon>
        <taxon>Colocasieae</taxon>
        <taxon>Colocasia</taxon>
    </lineage>
</organism>
<protein>
    <submittedName>
        <fullName evidence="2">Uncharacterized protein</fullName>
    </submittedName>
</protein>
<dbReference type="PANTHER" id="PTHR47926:SF543">
    <property type="entry name" value="(WILD MALAYSIAN BANANA) HYPOTHETICAL PROTEIN"/>
    <property type="match status" value="1"/>
</dbReference>
<accession>A0A843X3J3</accession>
<dbReference type="Pfam" id="PF20431">
    <property type="entry name" value="E_motif"/>
    <property type="match status" value="1"/>
</dbReference>
<gene>
    <name evidence="2" type="ORF">Taro_047218</name>
</gene>
<keyword evidence="3" id="KW-1185">Reference proteome</keyword>
<evidence type="ECO:0000256" key="1">
    <source>
        <dbReference type="SAM" id="MobiDB-lite"/>
    </source>
</evidence>
<comment type="caution">
    <text evidence="2">The sequence shown here is derived from an EMBL/GenBank/DDBJ whole genome shotgun (WGS) entry which is preliminary data.</text>
</comment>
<evidence type="ECO:0000313" key="2">
    <source>
        <dbReference type="EMBL" id="MQM14288.1"/>
    </source>
</evidence>
<sequence length="79" mass="8858">MPKKPNAVVLGALLDACPISKNVEIGDRVIHRLLELELEKSENYVSSSKLYADSKRWEESARTRGLMRERGATKTPSCN</sequence>
<dbReference type="InterPro" id="IPR046848">
    <property type="entry name" value="E_motif"/>
</dbReference>
<dbReference type="EMBL" id="NMUH01006035">
    <property type="protein sequence ID" value="MQM14288.1"/>
    <property type="molecule type" value="Genomic_DNA"/>
</dbReference>
<feature type="region of interest" description="Disordered" evidence="1">
    <location>
        <begin position="58"/>
        <end position="79"/>
    </location>
</feature>